<proteinExistence type="predicted"/>
<dbReference type="InterPro" id="IPR011971">
    <property type="entry name" value="CHP02284"/>
</dbReference>
<dbReference type="Proteomes" id="UP000199440">
    <property type="component" value="Unassembled WGS sequence"/>
</dbReference>
<feature type="domain" description="DUF2383" evidence="1">
    <location>
        <begin position="10"/>
        <end position="116"/>
    </location>
</feature>
<reference evidence="2 3" key="1">
    <citation type="submission" date="2016-10" db="EMBL/GenBank/DDBJ databases">
        <authorList>
            <person name="de Groot N.N."/>
        </authorList>
    </citation>
    <scope>NUCLEOTIDE SEQUENCE [LARGE SCALE GENOMIC DNA]</scope>
    <source>
        <strain evidence="2 3">DSM 19886</strain>
    </source>
</reference>
<dbReference type="AlphaFoldDB" id="A0A1G9UNF9"/>
<dbReference type="SUPFAM" id="SSF47240">
    <property type="entry name" value="Ferritin-like"/>
    <property type="match status" value="1"/>
</dbReference>
<dbReference type="EMBL" id="FNGV01000011">
    <property type="protein sequence ID" value="SDM61416.1"/>
    <property type="molecule type" value="Genomic_DNA"/>
</dbReference>
<dbReference type="InterPro" id="IPR019052">
    <property type="entry name" value="DUF2383"/>
</dbReference>
<dbReference type="Gene3D" id="1.20.1260.10">
    <property type="match status" value="1"/>
</dbReference>
<evidence type="ECO:0000313" key="2">
    <source>
        <dbReference type="EMBL" id="SDM61416.1"/>
    </source>
</evidence>
<dbReference type="RefSeq" id="WP_089893041.1">
    <property type="nucleotide sequence ID" value="NZ_FNGV01000011.1"/>
</dbReference>
<evidence type="ECO:0000259" key="1">
    <source>
        <dbReference type="Pfam" id="PF09537"/>
    </source>
</evidence>
<dbReference type="InterPro" id="IPR012347">
    <property type="entry name" value="Ferritin-like"/>
</dbReference>
<name>A0A1G9UNF9_9FLAO</name>
<keyword evidence="3" id="KW-1185">Reference proteome</keyword>
<gene>
    <name evidence="2" type="ORF">SAMN04488514_111102</name>
</gene>
<evidence type="ECO:0000313" key="3">
    <source>
        <dbReference type="Proteomes" id="UP000199440"/>
    </source>
</evidence>
<organism evidence="2 3">
    <name type="scientific">Kriegella aquimaris</name>
    <dbReference type="NCBI Taxonomy" id="192904"/>
    <lineage>
        <taxon>Bacteria</taxon>
        <taxon>Pseudomonadati</taxon>
        <taxon>Bacteroidota</taxon>
        <taxon>Flavobacteriia</taxon>
        <taxon>Flavobacteriales</taxon>
        <taxon>Flavobacteriaceae</taxon>
        <taxon>Kriegella</taxon>
    </lineage>
</organism>
<dbReference type="NCBIfam" id="TIGR02284">
    <property type="entry name" value="PA2169 family four-helix-bundle protein"/>
    <property type="match status" value="1"/>
</dbReference>
<dbReference type="InterPro" id="IPR009078">
    <property type="entry name" value="Ferritin-like_SF"/>
</dbReference>
<dbReference type="STRING" id="192904.SAMN04488514_111102"/>
<protein>
    <recommendedName>
        <fullName evidence="1">DUF2383 domain-containing protein</fullName>
    </recommendedName>
</protein>
<sequence length="149" mass="16710">MSTYTEIVGEKLNALLEKTYDAEKGFKKAAENAKGYDLKAYFKRKSIERGNFGQALRNEIQNFGQEIEEGGSMAGAMHRTWMDIETFFSSDNDESMLTAAIAGEKSAIEEYDDVLREINLPPSTATLLAQQRNQIASDLNTIKRLEDIS</sequence>
<accession>A0A1G9UNF9</accession>
<dbReference type="OrthoDB" id="282393at2"/>
<dbReference type="Pfam" id="PF09537">
    <property type="entry name" value="DUF2383"/>
    <property type="match status" value="1"/>
</dbReference>